<sequence>MGLTIADQYYLKASGSMGFFGSDWEQLCESLNYALSYEETHAPSLCLLGQIQAEHLGNYEEGFSCFDKIIASNPEYTEVYTTYARLLIWANELERAKKVIDFGLTQKTKDEAQLFWLTSYMYECKEDFKKSIQLLKKAKKETYNEHYFDFLDNEIKRIKKKRKLDAPKKKKKKKTSKKKNSKKKKKNSSKKKKKK</sequence>
<feature type="region of interest" description="Disordered" evidence="1">
    <location>
        <begin position="160"/>
        <end position="195"/>
    </location>
</feature>
<dbReference type="Gene3D" id="1.25.40.10">
    <property type="entry name" value="Tetratricopeptide repeat domain"/>
    <property type="match status" value="1"/>
</dbReference>
<dbReference type="EMBL" id="FZNY01000001">
    <property type="protein sequence ID" value="SNR49289.1"/>
    <property type="molecule type" value="Genomic_DNA"/>
</dbReference>
<protein>
    <submittedName>
        <fullName evidence="2">Uncharacterized protein</fullName>
    </submittedName>
</protein>
<dbReference type="AlphaFoldDB" id="A0A238WUJ4"/>
<dbReference type="SUPFAM" id="SSF48452">
    <property type="entry name" value="TPR-like"/>
    <property type="match status" value="1"/>
</dbReference>
<accession>A0A238WUJ4</accession>
<proteinExistence type="predicted"/>
<reference evidence="2 3" key="1">
    <citation type="submission" date="2017-06" db="EMBL/GenBank/DDBJ databases">
        <authorList>
            <person name="Kim H.J."/>
            <person name="Triplett B.A."/>
        </authorList>
    </citation>
    <scope>NUCLEOTIDE SEQUENCE [LARGE SCALE GENOMIC DNA]</scope>
    <source>
        <strain evidence="2 3">DSM 25597</strain>
    </source>
</reference>
<organism evidence="2 3">
    <name type="scientific">Dokdonia pacifica</name>
    <dbReference type="NCBI Taxonomy" id="1627892"/>
    <lineage>
        <taxon>Bacteria</taxon>
        <taxon>Pseudomonadati</taxon>
        <taxon>Bacteroidota</taxon>
        <taxon>Flavobacteriia</taxon>
        <taxon>Flavobacteriales</taxon>
        <taxon>Flavobacteriaceae</taxon>
        <taxon>Dokdonia</taxon>
    </lineage>
</organism>
<evidence type="ECO:0000256" key="1">
    <source>
        <dbReference type="SAM" id="MobiDB-lite"/>
    </source>
</evidence>
<dbReference type="Proteomes" id="UP000198379">
    <property type="component" value="Unassembled WGS sequence"/>
</dbReference>
<dbReference type="InterPro" id="IPR011990">
    <property type="entry name" value="TPR-like_helical_dom_sf"/>
</dbReference>
<evidence type="ECO:0000313" key="2">
    <source>
        <dbReference type="EMBL" id="SNR49289.1"/>
    </source>
</evidence>
<dbReference type="Pfam" id="PF14559">
    <property type="entry name" value="TPR_19"/>
    <property type="match status" value="1"/>
</dbReference>
<evidence type="ECO:0000313" key="3">
    <source>
        <dbReference type="Proteomes" id="UP000198379"/>
    </source>
</evidence>
<gene>
    <name evidence="2" type="ORF">SAMN06265376_1011415</name>
</gene>
<keyword evidence="3" id="KW-1185">Reference proteome</keyword>
<dbReference type="RefSeq" id="WP_179218101.1">
    <property type="nucleotide sequence ID" value="NZ_BMEP01000003.1"/>
</dbReference>
<name>A0A238WUJ4_9FLAO</name>